<dbReference type="OrthoDB" id="10041966at2759"/>
<dbReference type="eggNOG" id="KOG3308">
    <property type="taxonomic scope" value="Eukaryota"/>
</dbReference>
<dbReference type="KEGG" id="cal:CAALFM_CR04230WA"/>
<proteinExistence type="predicted"/>
<dbReference type="GO" id="GO:0061769">
    <property type="term" value="F:nicotinate riboside kinase activity"/>
    <property type="evidence" value="ECO:0000318"/>
    <property type="project" value="GO_Central"/>
</dbReference>
<dbReference type="Proteomes" id="UP000000559">
    <property type="component" value="Chromosome R"/>
</dbReference>
<organism evidence="3 4">
    <name type="scientific">Candida albicans (strain SC5314 / ATCC MYA-2876)</name>
    <name type="common">Yeast</name>
    <dbReference type="NCBI Taxonomy" id="237561"/>
    <lineage>
        <taxon>Eukaryota</taxon>
        <taxon>Fungi</taxon>
        <taxon>Dikarya</taxon>
        <taxon>Ascomycota</taxon>
        <taxon>Saccharomycotina</taxon>
        <taxon>Pichiomycetes</taxon>
        <taxon>Debaryomycetaceae</taxon>
        <taxon>Candida/Lodderomyces clade</taxon>
        <taxon>Candida</taxon>
    </lineage>
</organism>
<keyword evidence="3" id="KW-0418">Kinase</keyword>
<dbReference type="RefSeq" id="XP_717374.2">
    <property type="nucleotide sequence ID" value="XM_712281.2"/>
</dbReference>
<dbReference type="STRING" id="237561.A0A1D8PSP6"/>
<evidence type="ECO:0000259" key="1">
    <source>
        <dbReference type="Pfam" id="PF00485"/>
    </source>
</evidence>
<dbReference type="InterPro" id="IPR027417">
    <property type="entry name" value="P-loop_NTPase"/>
</dbReference>
<evidence type="ECO:0000313" key="2">
    <source>
        <dbReference type="CGD" id="CAL0000183888"/>
    </source>
</evidence>
<dbReference type="CDD" id="cd02024">
    <property type="entry name" value="NRK1"/>
    <property type="match status" value="1"/>
</dbReference>
<dbReference type="PRINTS" id="PR00988">
    <property type="entry name" value="URIDINKINASE"/>
</dbReference>
<dbReference type="CGD" id="CAL0000183888">
    <property type="gene designation" value="orf19.8142"/>
</dbReference>
<dbReference type="Gene3D" id="3.40.50.300">
    <property type="entry name" value="P-loop containing nucleotide triphosphate hydrolases"/>
    <property type="match status" value="1"/>
</dbReference>
<reference evidence="3 4" key="3">
    <citation type="journal article" date="2013" name="Genome Biol.">
        <title>Assembly of a phased diploid Candida albicans genome facilitates allele-specific measurements and provides a simple model for repeat and indel structure.</title>
        <authorList>
            <person name="Muzzey D."/>
            <person name="Schwartz K."/>
            <person name="Weissman J.S."/>
            <person name="Sherlock G."/>
        </authorList>
    </citation>
    <scope>NUCLEOTIDE SEQUENCE [LARGE SCALE GENOMIC DNA]</scope>
    <source>
        <strain evidence="4">SC5314 / ATCC MYA-2876</strain>
    </source>
</reference>
<reference evidence="3 4" key="1">
    <citation type="journal article" date="2004" name="Proc. Natl. Acad. Sci. U.S.A.">
        <title>The diploid genome sequence of Candida albicans.</title>
        <authorList>
            <person name="Jones T."/>
            <person name="Federspiel N.A."/>
            <person name="Chibana H."/>
            <person name="Dungan J."/>
            <person name="Kalman S."/>
            <person name="Magee B.B."/>
            <person name="Newport G."/>
            <person name="Thorstenson Y.R."/>
            <person name="Agabian N."/>
            <person name="Magee P.T."/>
            <person name="Davis R.W."/>
            <person name="Scherer S."/>
        </authorList>
    </citation>
    <scope>NUCLEOTIDE SEQUENCE [LARGE SCALE GENOMIC DNA]</scope>
    <source>
        <strain evidence="4">SC5314 / ATCC MYA-2876</strain>
    </source>
</reference>
<dbReference type="SUPFAM" id="SSF52540">
    <property type="entry name" value="P-loop containing nucleoside triphosphate hydrolases"/>
    <property type="match status" value="1"/>
</dbReference>
<reference evidence="3 4" key="2">
    <citation type="journal article" date="2007" name="Genome Biol.">
        <title>Assembly of the Candida albicans genome into sixteen supercontigs aligned on the eight chromosomes.</title>
        <authorList>
            <person name="van het Hoog M."/>
            <person name="Rast T.J."/>
            <person name="Martchenko M."/>
            <person name="Grindle S."/>
            <person name="Dignard D."/>
            <person name="Hogues H."/>
            <person name="Cuomo C."/>
            <person name="Berriman M."/>
            <person name="Scherer S."/>
            <person name="Magee B.B."/>
            <person name="Whiteway M."/>
            <person name="Chibana H."/>
            <person name="Nantel A."/>
            <person name="Magee P.T."/>
        </authorList>
    </citation>
    <scope>GENOME REANNOTATION</scope>
    <source>
        <strain evidence="4">SC5314 / ATCC MYA-2876</strain>
    </source>
</reference>
<dbReference type="GO" id="GO:0046495">
    <property type="term" value="P:nicotinamide riboside metabolic process"/>
    <property type="evidence" value="ECO:0007669"/>
    <property type="project" value="EnsemblFungi"/>
</dbReference>
<dbReference type="FunCoup" id="A0A1D8PSP6">
    <property type="interactions" value="39"/>
</dbReference>
<protein>
    <submittedName>
        <fullName evidence="3">Ribosylnicotinamide kinase</fullName>
    </submittedName>
</protein>
<dbReference type="InParanoid" id="A0A1D8PSP6"/>
<dbReference type="Pfam" id="PF00485">
    <property type="entry name" value="PRK"/>
    <property type="match status" value="1"/>
</dbReference>
<dbReference type="GeneID" id="3640944"/>
<evidence type="ECO:0000313" key="4">
    <source>
        <dbReference type="Proteomes" id="UP000000559"/>
    </source>
</evidence>
<feature type="domain" description="Phosphoribulokinase/uridine kinase" evidence="1">
    <location>
        <begin position="13"/>
        <end position="152"/>
    </location>
</feature>
<evidence type="ECO:0000313" key="3">
    <source>
        <dbReference type="EMBL" id="AOW31161.1"/>
    </source>
</evidence>
<dbReference type="GO" id="GO:0034355">
    <property type="term" value="P:NAD+ biosynthetic process via the salvage pathway"/>
    <property type="evidence" value="ECO:0007669"/>
    <property type="project" value="EnsemblFungi"/>
</dbReference>
<dbReference type="SMR" id="A0A1D8PSP6"/>
<dbReference type="GO" id="GO:0005737">
    <property type="term" value="C:cytoplasm"/>
    <property type="evidence" value="ECO:0000318"/>
    <property type="project" value="GO_Central"/>
</dbReference>
<dbReference type="InterPro" id="IPR006083">
    <property type="entry name" value="PRK/URK"/>
</dbReference>
<name>A0A1D8PSP6_CANAL</name>
<dbReference type="GO" id="GO:0050262">
    <property type="term" value="F:ribosylnicotinamide kinase activity"/>
    <property type="evidence" value="ECO:0000318"/>
    <property type="project" value="GO_Central"/>
</dbReference>
<accession>A0A1D8PSP6</accession>
<keyword evidence="4" id="KW-1185">Reference proteome</keyword>
<sequence length="242" mass="27505">MTTTGSEEQVILVALGGASSSGKTTVAKALKLLIPSSVLIHLDDFYFTDSNIPIDPETGYQNWDCPEAIDFDRFRECLQNIRKGVFTSINSIEPSEADLKLSKQEETHFAKEIEDKSHKFGKKRIVFVDGFMLFHDPSIIKLFDIKLFFHAPFDTLKSRREARKGYTTAEGFWVDPPNYFSKIVWPAYVKSHAYLYQGEKVDSNELEQSIVEKYDLVDVDNNDSTSLYALVETSLSSIINHL</sequence>
<dbReference type="GO" id="GO:0005524">
    <property type="term" value="F:ATP binding"/>
    <property type="evidence" value="ECO:0007669"/>
    <property type="project" value="InterPro"/>
</dbReference>
<gene>
    <name evidence="3" type="ordered locus">CAALFM_CR04230WA</name>
    <name evidence="2" type="ordered locus">orf19.8142</name>
</gene>
<dbReference type="EMBL" id="CP017630">
    <property type="protein sequence ID" value="AOW31161.1"/>
    <property type="molecule type" value="Genomic_DNA"/>
</dbReference>
<dbReference type="AlphaFoldDB" id="A0A1D8PSP6"/>
<dbReference type="PANTHER" id="PTHR10285">
    <property type="entry name" value="URIDINE KINASE"/>
    <property type="match status" value="1"/>
</dbReference>
<dbReference type="VEuPathDB" id="FungiDB:CR_04230W_A"/>
<keyword evidence="3" id="KW-0808">Transferase</keyword>